<proteinExistence type="predicted"/>
<name>A0ABD0M493_9CAEN</name>
<dbReference type="Proteomes" id="UP001519460">
    <property type="component" value="Unassembled WGS sequence"/>
</dbReference>
<dbReference type="EMBL" id="JACVVK020000006">
    <property type="protein sequence ID" value="KAK7506735.1"/>
    <property type="molecule type" value="Genomic_DNA"/>
</dbReference>
<dbReference type="AlphaFoldDB" id="A0ABD0M493"/>
<evidence type="ECO:0000313" key="1">
    <source>
        <dbReference type="EMBL" id="KAK7506735.1"/>
    </source>
</evidence>
<evidence type="ECO:0000313" key="2">
    <source>
        <dbReference type="Proteomes" id="UP001519460"/>
    </source>
</evidence>
<accession>A0ABD0M493</accession>
<keyword evidence="2" id="KW-1185">Reference proteome</keyword>
<protein>
    <submittedName>
        <fullName evidence="1">Uncharacterized protein</fullName>
    </submittedName>
</protein>
<gene>
    <name evidence="1" type="ORF">BaRGS_00002210</name>
</gene>
<comment type="caution">
    <text evidence="1">The sequence shown here is derived from an EMBL/GenBank/DDBJ whole genome shotgun (WGS) entry which is preliminary data.</text>
</comment>
<organism evidence="1 2">
    <name type="scientific">Batillaria attramentaria</name>
    <dbReference type="NCBI Taxonomy" id="370345"/>
    <lineage>
        <taxon>Eukaryota</taxon>
        <taxon>Metazoa</taxon>
        <taxon>Spiralia</taxon>
        <taxon>Lophotrochozoa</taxon>
        <taxon>Mollusca</taxon>
        <taxon>Gastropoda</taxon>
        <taxon>Caenogastropoda</taxon>
        <taxon>Sorbeoconcha</taxon>
        <taxon>Cerithioidea</taxon>
        <taxon>Batillariidae</taxon>
        <taxon>Batillaria</taxon>
    </lineage>
</organism>
<reference evidence="1 2" key="1">
    <citation type="journal article" date="2023" name="Sci. Data">
        <title>Genome assembly of the Korean intertidal mud-creeper Batillaria attramentaria.</title>
        <authorList>
            <person name="Patra A.K."/>
            <person name="Ho P.T."/>
            <person name="Jun S."/>
            <person name="Lee S.J."/>
            <person name="Kim Y."/>
            <person name="Won Y.J."/>
        </authorList>
    </citation>
    <scope>NUCLEOTIDE SEQUENCE [LARGE SCALE GENOMIC DNA]</scope>
    <source>
        <strain evidence="1">Wonlab-2016</strain>
    </source>
</reference>
<sequence>MQRKCPLICFDILDYTVTKKACNTHKEQNYGECFICSEVFRVILLPLLHASACALYKNGQTFVFEARTSIVFVCLHGDRLRGGERCFKWLIIDELCPSCQKIAYSLVADRPVNQQTWLKPYNSRWWTLKGN</sequence>